<dbReference type="InterPro" id="IPR025843">
    <property type="entry name" value="Actino_peptide"/>
</dbReference>
<comment type="caution">
    <text evidence="3">The sequence shown here is derived from an EMBL/GenBank/DDBJ whole genome shotgun (WGS) entry which is preliminary data.</text>
</comment>
<evidence type="ECO:0000313" key="2">
    <source>
        <dbReference type="EMBL" id="TCC27947.1"/>
    </source>
</evidence>
<evidence type="ECO:0000313" key="5">
    <source>
        <dbReference type="Proteomes" id="UP000294225"/>
    </source>
</evidence>
<evidence type="ECO:0000256" key="1">
    <source>
        <dbReference type="SAM" id="MobiDB-lite"/>
    </source>
</evidence>
<dbReference type="AlphaFoldDB" id="A0A4R0IC72"/>
<name>A0A4R0IC72_9ACTN</name>
<evidence type="ECO:0000313" key="4">
    <source>
        <dbReference type="Proteomes" id="UP000292385"/>
    </source>
</evidence>
<protein>
    <submittedName>
        <fullName evidence="2 3">ATP-grasp-modified RiPP</fullName>
    </submittedName>
</protein>
<dbReference type="EMBL" id="SJJY01000001">
    <property type="protein sequence ID" value="TCC27947.1"/>
    <property type="molecule type" value="Genomic_DNA"/>
</dbReference>
<dbReference type="RefSeq" id="WP_131460615.1">
    <property type="nucleotide sequence ID" value="NZ_SJJY01000001.1"/>
</dbReference>
<feature type="region of interest" description="Disordered" evidence="1">
    <location>
        <begin position="58"/>
        <end position="104"/>
    </location>
</feature>
<dbReference type="Proteomes" id="UP000292385">
    <property type="component" value="Unassembled WGS sequence"/>
</dbReference>
<proteinExistence type="predicted"/>
<gene>
    <name evidence="3" type="primary">tgmA</name>
    <name evidence="2" type="ORF">E0H58_08455</name>
    <name evidence="3" type="ORF">E0H92_41505</name>
</gene>
<dbReference type="EMBL" id="SJKC01000009">
    <property type="protein sequence ID" value="TCC29504.1"/>
    <property type="molecule type" value="Genomic_DNA"/>
</dbReference>
<accession>A0A4R0IC72</accession>
<keyword evidence="4" id="KW-1185">Reference proteome</keyword>
<dbReference type="InterPro" id="IPR026496">
    <property type="entry name" value="GRASP_targ"/>
</dbReference>
<dbReference type="Pfam" id="PF14408">
    <property type="entry name" value="Actino_peptide"/>
    <property type="match status" value="1"/>
</dbReference>
<feature type="compositionally biased region" description="Basic and acidic residues" evidence="1">
    <location>
        <begin position="74"/>
        <end position="104"/>
    </location>
</feature>
<organism evidence="3 5">
    <name type="scientific">Kribbella speibonae</name>
    <dbReference type="NCBI Taxonomy" id="1572660"/>
    <lineage>
        <taxon>Bacteria</taxon>
        <taxon>Bacillati</taxon>
        <taxon>Actinomycetota</taxon>
        <taxon>Actinomycetes</taxon>
        <taxon>Propionibacteriales</taxon>
        <taxon>Kribbellaceae</taxon>
        <taxon>Kribbella</taxon>
    </lineage>
</organism>
<sequence>MYRYADRIPLAAAIDRRSAACPRPWGLSRLEPFMSVDQMDETAVGLDPKTQLGRYVGADGVITMAPGKHSRSRRGTEKGTKTGNRRDGSRPGGDTDHEQDTKLD</sequence>
<evidence type="ECO:0000313" key="3">
    <source>
        <dbReference type="EMBL" id="TCC29504.1"/>
    </source>
</evidence>
<dbReference type="Proteomes" id="UP000294225">
    <property type="component" value="Unassembled WGS sequence"/>
</dbReference>
<reference evidence="4 5" key="1">
    <citation type="submission" date="2019-02" db="EMBL/GenBank/DDBJ databases">
        <title>Kribbella capetownensis sp. nov. and Kribbella speibonae sp. nov., isolated from soil.</title>
        <authorList>
            <person name="Curtis S.M."/>
            <person name="Norton I."/>
            <person name="Everest G.J."/>
            <person name="Meyers P.R."/>
        </authorList>
    </citation>
    <scope>NUCLEOTIDE SEQUENCE [LARGE SCALE GENOMIC DNA]</scope>
    <source>
        <strain evidence="2 4">SK5</strain>
        <strain evidence="3 5">YM55</strain>
    </source>
</reference>
<dbReference type="NCBIfam" id="TIGR04186">
    <property type="entry name" value="GRASP_targ"/>
    <property type="match status" value="1"/>
</dbReference>